<protein>
    <submittedName>
        <fullName evidence="1">Uncharacterized protein</fullName>
    </submittedName>
</protein>
<accession>A0A856MLR5</accession>
<dbReference type="KEGG" id="bsen:DP114_26935"/>
<dbReference type="SUPFAM" id="SSF109910">
    <property type="entry name" value="YgfY-like"/>
    <property type="match status" value="1"/>
</dbReference>
<name>A0A856MLR5_9CYAN</name>
<organism evidence="1 2">
    <name type="scientific">Brasilonema sennae CENA114</name>
    <dbReference type="NCBI Taxonomy" id="415709"/>
    <lineage>
        <taxon>Bacteria</taxon>
        <taxon>Bacillati</taxon>
        <taxon>Cyanobacteriota</taxon>
        <taxon>Cyanophyceae</taxon>
        <taxon>Nostocales</taxon>
        <taxon>Scytonemataceae</taxon>
        <taxon>Brasilonema</taxon>
        <taxon>Bromeliae group (in: Brasilonema)</taxon>
    </lineage>
</organism>
<gene>
    <name evidence="1" type="ORF">DP114_26935</name>
</gene>
<dbReference type="InterPro" id="IPR036714">
    <property type="entry name" value="SDH_sf"/>
</dbReference>
<evidence type="ECO:0000313" key="1">
    <source>
        <dbReference type="EMBL" id="QDL11050.1"/>
    </source>
</evidence>
<evidence type="ECO:0000313" key="2">
    <source>
        <dbReference type="Proteomes" id="UP000503129"/>
    </source>
</evidence>
<proteinExistence type="predicted"/>
<reference evidence="1 2" key="1">
    <citation type="submission" date="2018-06" db="EMBL/GenBank/DDBJ databases">
        <title>Comparative genomics of Brasilonema spp. strains.</title>
        <authorList>
            <person name="Alvarenga D.O."/>
            <person name="Fiore M.F."/>
            <person name="Varani A.M."/>
        </authorList>
    </citation>
    <scope>NUCLEOTIDE SEQUENCE [LARGE SCALE GENOMIC DNA]</scope>
    <source>
        <strain evidence="1 2">CENA114</strain>
    </source>
</reference>
<dbReference type="RefSeq" id="WP_171977555.1">
    <property type="nucleotide sequence ID" value="NZ_CAWOXK010000001.1"/>
</dbReference>
<keyword evidence="2" id="KW-1185">Reference proteome</keyword>
<dbReference type="Proteomes" id="UP000503129">
    <property type="component" value="Chromosome"/>
</dbReference>
<sequence length="70" mass="8010">MLNLSAVCYCSQGVKELNWKLEKYPENPVDFIKELLNLSDVDLYYLKWEIKNSPQENIRESLGGSGGLSE</sequence>
<dbReference type="AlphaFoldDB" id="A0A856MLR5"/>
<dbReference type="EMBL" id="CP030118">
    <property type="protein sequence ID" value="QDL11050.1"/>
    <property type="molecule type" value="Genomic_DNA"/>
</dbReference>